<reference evidence="1" key="1">
    <citation type="journal article" date="2023" name="bioRxiv">
        <title>Scaffold-level genome assemblies of two parasitoid biocontrol wasps reveal the parthenogenesis mechanism and an associated novel virus.</title>
        <authorList>
            <person name="Inwood S."/>
            <person name="Skelly J."/>
            <person name="Guhlin J."/>
            <person name="Harrop T."/>
            <person name="Goldson S."/>
            <person name="Dearden P."/>
        </authorList>
    </citation>
    <scope>NUCLEOTIDE SEQUENCE</scope>
    <source>
        <strain evidence="1">Lincoln</strain>
        <tissue evidence="1">Whole body</tissue>
    </source>
</reference>
<dbReference type="Proteomes" id="UP001168972">
    <property type="component" value="Unassembled WGS sequence"/>
</dbReference>
<evidence type="ECO:0000313" key="1">
    <source>
        <dbReference type="EMBL" id="KAK0163151.1"/>
    </source>
</evidence>
<sequence>MYDDFKDVNIVVWHTDPTSTYTTNDTVDINKLFITGNIQDKNFNEFIESVVFLDSENVTITGTKIFKNSVSFHNLTIEKEFNNIYLEKYFHDIVRIDKPMKIKSKLIFHDDIIINGDLIITKNLKTKTIMGINYNELLSNAMYINQPTTVSGTMRFRNLTLQSNIELEKLNNINMKNLIPLHQDQIIPATLYCQHISVDKLNITGKLNGHDWSALFNETFLRSGDQNVTGNIFFMGGMIVEEFNSKLINDIDPSQMISLKSDEILVGNFVFNSSIILNGNLEIDGYLNDVSMSKWKNAVMTNRTQLNNDTRMEIIFDNWIVRGNVYINGGISGSKFINNINVEQLERNFSIRQNNLTQFFREKKIHLLKLCKDLKFWKSPVDRRIFKYKYFEYLQIIELHHSIVSIHVIDNNNYQYLFVSTKNCDLGCFVYNYNTTKFNHVITINNFGYINRWISFKFRGIIYILTLGESMCGRSSGNFWKLVNNELILIIDFGDVTDAKKISNNDFFIITNGIINYYSLENISKNSTVSLNSWEFKNKNIKFLPNTNKTLIIDDYFLYELKNISDKNISSMENLFKTIHVTSFRVGIYEKEIFVYYDKKLSDNYIFISKYNLSVNYIDQIINVNRPVSIRIINFDNYIENFLVFIESGNRIQIYEYKGIEGFIYRETIRMKAEKLYTFKLRKYHKLVKRNCLALINNNRLIILEAKMYGEK</sequence>
<evidence type="ECO:0000313" key="2">
    <source>
        <dbReference type="Proteomes" id="UP001168972"/>
    </source>
</evidence>
<accession>A0AA39KJ07</accession>
<name>A0AA39KJ07_MICHY</name>
<organism evidence="1 2">
    <name type="scientific">Microctonus hyperodae</name>
    <name type="common">Parasitoid wasp</name>
    <dbReference type="NCBI Taxonomy" id="165561"/>
    <lineage>
        <taxon>Eukaryota</taxon>
        <taxon>Metazoa</taxon>
        <taxon>Ecdysozoa</taxon>
        <taxon>Arthropoda</taxon>
        <taxon>Hexapoda</taxon>
        <taxon>Insecta</taxon>
        <taxon>Pterygota</taxon>
        <taxon>Neoptera</taxon>
        <taxon>Endopterygota</taxon>
        <taxon>Hymenoptera</taxon>
        <taxon>Apocrita</taxon>
        <taxon>Ichneumonoidea</taxon>
        <taxon>Braconidae</taxon>
        <taxon>Euphorinae</taxon>
        <taxon>Microctonus</taxon>
    </lineage>
</organism>
<comment type="caution">
    <text evidence="1">The sequence shown here is derived from an EMBL/GenBank/DDBJ whole genome shotgun (WGS) entry which is preliminary data.</text>
</comment>
<keyword evidence="2" id="KW-1185">Reference proteome</keyword>
<gene>
    <name evidence="1" type="ORF">PV327_006859</name>
</gene>
<proteinExistence type="predicted"/>
<dbReference type="EMBL" id="JAQQBR010001833">
    <property type="protein sequence ID" value="KAK0163151.1"/>
    <property type="molecule type" value="Genomic_DNA"/>
</dbReference>
<protein>
    <submittedName>
        <fullName evidence="1">Uncharacterized protein</fullName>
    </submittedName>
</protein>
<reference evidence="1" key="2">
    <citation type="submission" date="2023-03" db="EMBL/GenBank/DDBJ databases">
        <authorList>
            <person name="Inwood S.N."/>
            <person name="Skelly J.G."/>
            <person name="Guhlin J."/>
            <person name="Harrop T.W.R."/>
            <person name="Goldson S.G."/>
            <person name="Dearden P.K."/>
        </authorList>
    </citation>
    <scope>NUCLEOTIDE SEQUENCE</scope>
    <source>
        <strain evidence="1">Lincoln</strain>
        <tissue evidence="1">Whole body</tissue>
    </source>
</reference>
<dbReference type="AlphaFoldDB" id="A0AA39KJ07"/>